<dbReference type="Proteomes" id="UP000076770">
    <property type="component" value="Chromosome i"/>
</dbReference>
<evidence type="ECO:0000313" key="17">
    <source>
        <dbReference type="EMBL" id="AZF83463.1"/>
    </source>
</evidence>
<proteinExistence type="inferred from homology"/>
<evidence type="ECO:0000256" key="5">
    <source>
        <dbReference type="ARBA" id="ARBA00023172"/>
    </source>
</evidence>
<dbReference type="Pfam" id="PF07282">
    <property type="entry name" value="Cas12f1-like_TNB"/>
    <property type="match status" value="1"/>
</dbReference>
<evidence type="ECO:0000313" key="16">
    <source>
        <dbReference type="EMBL" id="AZF80823.1"/>
    </source>
</evidence>
<keyword evidence="3" id="KW-0815">Transposition</keyword>
<reference evidence="19" key="2">
    <citation type="submission" date="2016-04" db="EMBL/GenBank/DDBJ databases">
        <authorList>
            <person name="Evans L.H."/>
            <person name="Alamgir A."/>
            <person name="Owens N."/>
            <person name="Weber N.D."/>
            <person name="Virtaneva K."/>
            <person name="Barbian K."/>
            <person name="Babar A."/>
            <person name="Rosenke K."/>
        </authorList>
    </citation>
    <scope>NUCLEOTIDE SEQUENCE</scope>
    <source>
        <strain evidence="19">P1</strain>
    </source>
</reference>
<evidence type="ECO:0000313" key="11">
    <source>
        <dbReference type="EMBL" id="AZF67745.1"/>
    </source>
</evidence>
<comment type="similarity">
    <text evidence="2">In the N-terminal section; belongs to the transposase 2 family.</text>
</comment>
<evidence type="ECO:0000313" key="18">
    <source>
        <dbReference type="EMBL" id="QPG50259.1"/>
    </source>
</evidence>
<evidence type="ECO:0000313" key="10">
    <source>
        <dbReference type="EMBL" id="AKA78671.1"/>
    </source>
</evidence>
<evidence type="ECO:0000256" key="3">
    <source>
        <dbReference type="ARBA" id="ARBA00022578"/>
    </source>
</evidence>
<dbReference type="EMBL" id="CP033239">
    <property type="protein sequence ID" value="AZF78217.1"/>
    <property type="molecule type" value="Genomic_DNA"/>
</dbReference>
<dbReference type="Proteomes" id="UP000273194">
    <property type="component" value="Chromosome"/>
</dbReference>
<dbReference type="Pfam" id="PF01385">
    <property type="entry name" value="OrfB_IS605"/>
    <property type="match status" value="1"/>
</dbReference>
<dbReference type="NCBIfam" id="TIGR01766">
    <property type="entry name" value="IS200/IS605 family accessory protein TnpB-like domain"/>
    <property type="match status" value="1"/>
</dbReference>
<dbReference type="PATRIC" id="fig|2287.6.peg.985"/>
<evidence type="ECO:0000313" key="9">
    <source>
        <dbReference type="EMBL" id="AKA75978.1"/>
    </source>
</evidence>
<dbReference type="GeneID" id="1453173"/>
<evidence type="ECO:0000256" key="1">
    <source>
        <dbReference type="ARBA" id="ARBA00008761"/>
    </source>
</evidence>
<sequence>MLKNLRIRKFEPEEEYVYFTYSIKNDKREKSKELIKEYGTLLQKAIDYLWSLTKIQVRKNGNYKITLPKKKEVYKPLREELEKINHLASHYVDKAINDAFSILKSWRKRAIKGRASIEKPGVKNAYVRIKTTLRKVVGESVRITVRPYEYITFSWSNLWFSRRVRELELGEPIIKEEKVYLPFRYKLPWATPLNFLAIDSNLYTLDAYDGEKFITISLKQLYSLKYSMEVKRAKVQSFASKHTKRGRELLRKYSHRERNRVLDFVRKFVNALLDLYPMTFFAVEKLSKESMFKDANGSLSRKISRTVWGSIHRVLKYKAPLYGSFVKEVNPHFTSRSCPRCGFVSRKVGKTFECERCGFKLDRQLNASLNIYLKMCGFPHIRDIPRVWVGVIPLMGRRGMNGFPRDFGEAQGLRIDIKYHEIP</sequence>
<dbReference type="InterPro" id="IPR001959">
    <property type="entry name" value="Transposase"/>
</dbReference>
<dbReference type="EMBL" id="CP011056">
    <property type="protein sequence ID" value="AKA75978.1"/>
    <property type="molecule type" value="Genomic_DNA"/>
</dbReference>
<evidence type="ECO:0000259" key="7">
    <source>
        <dbReference type="Pfam" id="PF07282"/>
    </source>
</evidence>
<dbReference type="EMBL" id="CP033235">
    <property type="protein sequence ID" value="AZF67745.1"/>
    <property type="molecule type" value="Genomic_DNA"/>
</dbReference>
<dbReference type="Proteomes" id="UP000273443">
    <property type="component" value="Chromosome"/>
</dbReference>
<evidence type="ECO:0000313" key="26">
    <source>
        <dbReference type="Proteomes" id="UP000273194"/>
    </source>
</evidence>
<dbReference type="Proteomes" id="UP000033085">
    <property type="component" value="Chromosome"/>
</dbReference>
<dbReference type="EMBL" id="CP033240">
    <property type="protein sequence ID" value="AZF80823.1"/>
    <property type="molecule type" value="Genomic_DNA"/>
</dbReference>
<dbReference type="RefSeq" id="WP_010924148.1">
    <property type="nucleotide sequence ID" value="NZ_CP011055.2"/>
</dbReference>
<evidence type="ECO:0000313" key="23">
    <source>
        <dbReference type="Proteomes" id="UP000076770"/>
    </source>
</evidence>
<evidence type="ECO:0000313" key="27">
    <source>
        <dbReference type="Proteomes" id="UP000273443"/>
    </source>
</evidence>
<dbReference type="EMBL" id="CP033238">
    <property type="protein sequence ID" value="AZF75609.1"/>
    <property type="molecule type" value="Genomic_DNA"/>
</dbReference>
<dbReference type="GeneID" id="44128873"/>
<reference evidence="24 25" key="4">
    <citation type="journal article" date="2018" name="Proc. Natl. Acad. Sci. U.S.A.">
        <title>Nonmutational mechanism of inheritance in the Archaeon Sulfolobus solfataricus.</title>
        <authorList>
            <person name="Payne S."/>
            <person name="McCarthy S."/>
            <person name="Johnson T."/>
            <person name="North E."/>
            <person name="Blum P."/>
        </authorList>
    </citation>
    <scope>NUCLEOTIDE SEQUENCE [LARGE SCALE GENOMIC DNA]</scope>
    <source>
        <strain evidence="12 24">SARC-H</strain>
        <strain evidence="13 28">SARC-I</strain>
        <strain evidence="15 29">SARC-N</strain>
        <strain evidence="16 30">SARC-O</strain>
        <strain evidence="17 25">SUL120</strain>
        <strain evidence="11 26">SULG</strain>
        <strain evidence="14 27">SULM</strain>
    </source>
</reference>
<dbReference type="PANTHER" id="PTHR30405">
    <property type="entry name" value="TRANSPOSASE"/>
    <property type="match status" value="1"/>
</dbReference>
<dbReference type="EMBL" id="CP033237">
    <property type="protein sequence ID" value="AZF72985.1"/>
    <property type="molecule type" value="Genomic_DNA"/>
</dbReference>
<evidence type="ECO:0000313" key="22">
    <source>
        <dbReference type="Proteomes" id="UP000033106"/>
    </source>
</evidence>
<dbReference type="Proteomes" id="UP000033106">
    <property type="component" value="Chromosome"/>
</dbReference>
<gene>
    <name evidence="18" type="primary">tnpB</name>
    <name evidence="18" type="ORF">HFC64_11030</name>
    <name evidence="19" type="ORF">SSOP1_3245</name>
    <name evidence="10" type="ORF">SULA_0928</name>
    <name evidence="8" type="ORF">SULB_0930</name>
    <name evidence="9" type="ORF">SULC_0929</name>
    <name evidence="11" type="ORF">SULG_04545</name>
    <name evidence="12" type="ORF">SULH_04545</name>
    <name evidence="13" type="ORF">SULI_04545</name>
    <name evidence="14" type="ORF">SULM_04545</name>
    <name evidence="15" type="ORF">SULN_04545</name>
    <name evidence="16" type="ORF">SULO_04555</name>
    <name evidence="17" type="ORF">SULZ_04790</name>
</gene>
<dbReference type="OMA" id="YSILNSW"/>
<dbReference type="GO" id="GO:0006310">
    <property type="term" value="P:DNA recombination"/>
    <property type="evidence" value="ECO:0007669"/>
    <property type="project" value="UniProtKB-KW"/>
</dbReference>
<dbReference type="EMBL" id="CP011057">
    <property type="protein sequence ID" value="AKA78671.1"/>
    <property type="molecule type" value="Genomic_DNA"/>
</dbReference>
<dbReference type="KEGG" id="ssoa:SULA_0928"/>
<dbReference type="EMBL" id="CP050869">
    <property type="protein sequence ID" value="QPG50259.1"/>
    <property type="molecule type" value="Genomic_DNA"/>
</dbReference>
<protein>
    <submittedName>
        <fullName evidence="10 18">Transposase</fullName>
    </submittedName>
</protein>
<reference evidence="20 21" key="1">
    <citation type="journal article" date="2015" name="Genome Announc.">
        <title>Complete Genome Sequence of Sulfolobus solfataricus Strain 98/2 and Evolved Derivatives.</title>
        <authorList>
            <person name="McCarthy S."/>
            <person name="Gradnigo J."/>
            <person name="Johnson T."/>
            <person name="Payne S."/>
            <person name="Lipzen A."/>
            <person name="Martin J."/>
            <person name="Schackwitz W."/>
            <person name="Moriyama E."/>
            <person name="Blum P."/>
        </authorList>
    </citation>
    <scope>NUCLEOTIDE SEQUENCE [LARGE SCALE GENOMIC DNA]</scope>
    <source>
        <strain evidence="20">98/2 SULC</strain>
        <strain evidence="8">SARC-B</strain>
        <strain evidence="9">SARC-C</strain>
        <strain evidence="10 22">SULA</strain>
        <strain evidence="21">SULB</strain>
    </source>
</reference>
<evidence type="ECO:0000313" key="15">
    <source>
        <dbReference type="EMBL" id="AZF78217.1"/>
    </source>
</evidence>
<evidence type="ECO:0000313" key="8">
    <source>
        <dbReference type="EMBL" id="AKA73279.1"/>
    </source>
</evidence>
<comment type="similarity">
    <text evidence="1">In the C-terminal section; belongs to the transposase 35 family.</text>
</comment>
<evidence type="ECO:0000313" key="19">
    <source>
        <dbReference type="EMBL" id="SAI86799.1"/>
    </source>
</evidence>
<evidence type="ECO:0000313" key="28">
    <source>
        <dbReference type="Proteomes" id="UP000275843"/>
    </source>
</evidence>
<dbReference type="Proteomes" id="UP000594632">
    <property type="component" value="Chromosome"/>
</dbReference>
<feature type="domain" description="Cas12f1-like TNB" evidence="7">
    <location>
        <begin position="308"/>
        <end position="371"/>
    </location>
</feature>
<evidence type="ECO:0000313" key="13">
    <source>
        <dbReference type="EMBL" id="AZF72985.1"/>
    </source>
</evidence>
<evidence type="ECO:0000313" key="12">
    <source>
        <dbReference type="EMBL" id="AZF70365.1"/>
    </source>
</evidence>
<evidence type="ECO:0000313" key="14">
    <source>
        <dbReference type="EMBL" id="AZF75609.1"/>
    </source>
</evidence>
<evidence type="ECO:0000313" key="20">
    <source>
        <dbReference type="Proteomes" id="UP000033057"/>
    </source>
</evidence>
<reference evidence="10" key="5">
    <citation type="submission" date="2018-10" db="EMBL/GenBank/DDBJ databases">
        <authorList>
            <person name="McCarthy S."/>
            <person name="Gradnigo J."/>
            <person name="Johnson T."/>
            <person name="Payne S."/>
            <person name="Lipzen A."/>
            <person name="Schackwitz W."/>
            <person name="Martin J."/>
            <person name="Moriyama E."/>
            <person name="Blum P."/>
        </authorList>
    </citation>
    <scope>NUCLEOTIDE SEQUENCE</scope>
    <source>
        <strain evidence="8">SARC-B</strain>
        <strain evidence="9">SARC-C</strain>
        <strain evidence="10">SULA</strain>
    </source>
</reference>
<dbReference type="Proteomes" id="UP000275843">
    <property type="component" value="Chromosome"/>
</dbReference>
<dbReference type="Proteomes" id="UP000278715">
    <property type="component" value="Chromosome"/>
</dbReference>
<dbReference type="KEGG" id="ssof:SULC_0929"/>
<dbReference type="GO" id="GO:0003677">
    <property type="term" value="F:DNA binding"/>
    <property type="evidence" value="ECO:0007669"/>
    <property type="project" value="UniProtKB-KW"/>
</dbReference>
<dbReference type="InterPro" id="IPR051399">
    <property type="entry name" value="RNA-guided_DNA_endo/Transpos"/>
</dbReference>
<organism evidence="10 22">
    <name type="scientific">Saccharolobus solfataricus</name>
    <name type="common">Sulfolobus solfataricus</name>
    <dbReference type="NCBI Taxonomy" id="2287"/>
    <lineage>
        <taxon>Archaea</taxon>
        <taxon>Thermoproteota</taxon>
        <taxon>Thermoprotei</taxon>
        <taxon>Sulfolobales</taxon>
        <taxon>Sulfolobaceae</taxon>
        <taxon>Saccharolobus</taxon>
    </lineage>
</organism>
<dbReference type="EMBL" id="CP033236">
    <property type="protein sequence ID" value="AZF70365.1"/>
    <property type="molecule type" value="Genomic_DNA"/>
</dbReference>
<evidence type="ECO:0000256" key="4">
    <source>
        <dbReference type="ARBA" id="ARBA00023125"/>
    </source>
</evidence>
<evidence type="ECO:0000313" key="25">
    <source>
        <dbReference type="Proteomes" id="UP000269431"/>
    </source>
</evidence>
<feature type="domain" description="Probable transposase IS891/IS1136/IS1341" evidence="6">
    <location>
        <begin position="187"/>
        <end position="293"/>
    </location>
</feature>
<dbReference type="Proteomes" id="UP000269431">
    <property type="component" value="Chromosome"/>
</dbReference>
<dbReference type="OrthoDB" id="41819at2157"/>
<evidence type="ECO:0000256" key="2">
    <source>
        <dbReference type="ARBA" id="ARBA00011044"/>
    </source>
</evidence>
<evidence type="ECO:0000313" key="30">
    <source>
        <dbReference type="Proteomes" id="UP000282269"/>
    </source>
</evidence>
<keyword evidence="5" id="KW-0233">DNA recombination</keyword>
<name>A0A0E3GW93_SACSO</name>
<evidence type="ECO:0000313" key="31">
    <source>
        <dbReference type="Proteomes" id="UP000594632"/>
    </source>
</evidence>
<dbReference type="InterPro" id="IPR010095">
    <property type="entry name" value="Cas12f1-like_TNB"/>
</dbReference>
<reference evidence="18 31" key="6">
    <citation type="journal article" date="2020" name="Nat. Commun.">
        <title>The structures of two archaeal type IV pili illuminate evolutionary relationships.</title>
        <authorList>
            <person name="Wang F."/>
            <person name="Baquero D.P."/>
            <person name="Su Z."/>
            <person name="Beltran L.C."/>
            <person name="Prangishvili D."/>
            <person name="Krupovic M."/>
            <person name="Egelman E.H."/>
        </authorList>
    </citation>
    <scope>NUCLEOTIDE SEQUENCE [LARGE SCALE GENOMIC DNA]</scope>
    <source>
        <strain evidence="18 31">POZ149</strain>
    </source>
</reference>
<dbReference type="Proteomes" id="UP000033057">
    <property type="component" value="Chromosome"/>
</dbReference>
<dbReference type="Proteomes" id="UP000282269">
    <property type="component" value="Chromosome"/>
</dbReference>
<dbReference type="Proteomes" id="UP000267993">
    <property type="component" value="Chromosome"/>
</dbReference>
<dbReference type="GO" id="GO:0032196">
    <property type="term" value="P:transposition"/>
    <property type="evidence" value="ECO:0007669"/>
    <property type="project" value="UniProtKB-KW"/>
</dbReference>
<dbReference type="AlphaFoldDB" id="A0A0E3GW93"/>
<evidence type="ECO:0000259" key="6">
    <source>
        <dbReference type="Pfam" id="PF01385"/>
    </source>
</evidence>
<dbReference type="EMBL" id="CP033241">
    <property type="protein sequence ID" value="AZF83463.1"/>
    <property type="molecule type" value="Genomic_DNA"/>
</dbReference>
<reference evidence="23" key="3">
    <citation type="submission" date="2016-04" db="EMBL/GenBank/DDBJ databases">
        <authorList>
            <person name="Shah S.A."/>
            <person name="Garrett R.A."/>
        </authorList>
    </citation>
    <scope>NUCLEOTIDE SEQUENCE [LARGE SCALE GENOMIC DNA]</scope>
    <source>
        <strain evidence="23">ATCC 35091 / DSM 1616 / JCM 8930 / NBRC 15331 / P1</strain>
    </source>
</reference>
<keyword evidence="4" id="KW-0238">DNA-binding</keyword>
<dbReference type="NCBIfam" id="NF040570">
    <property type="entry name" value="guided_TnpB"/>
    <property type="match status" value="1"/>
</dbReference>
<dbReference type="EMBL" id="LT549890">
    <property type="protein sequence ID" value="SAI86799.1"/>
    <property type="molecule type" value="Genomic_DNA"/>
</dbReference>
<evidence type="ECO:0000313" key="21">
    <source>
        <dbReference type="Proteomes" id="UP000033085"/>
    </source>
</evidence>
<evidence type="ECO:0000313" key="24">
    <source>
        <dbReference type="Proteomes" id="UP000267993"/>
    </source>
</evidence>
<dbReference type="EMBL" id="CP011055">
    <property type="protein sequence ID" value="AKA73279.1"/>
    <property type="molecule type" value="Genomic_DNA"/>
</dbReference>
<dbReference type="PANTHER" id="PTHR30405:SF22">
    <property type="entry name" value="TNPB-LIKE PROTEIN MJ1635"/>
    <property type="match status" value="1"/>
</dbReference>
<accession>A0A0E3GW93</accession>
<evidence type="ECO:0000313" key="29">
    <source>
        <dbReference type="Proteomes" id="UP000278715"/>
    </source>
</evidence>
<dbReference type="KEGG" id="ssol:SULB_0930"/>